<protein>
    <submittedName>
        <fullName evidence="1">PHYKPL isoform 5</fullName>
    </submittedName>
</protein>
<gene>
    <name evidence="1" type="ORF">CR201_G0044215</name>
</gene>
<evidence type="ECO:0000313" key="1">
    <source>
        <dbReference type="EMBL" id="PNJ18698.1"/>
    </source>
</evidence>
<organism evidence="1">
    <name type="scientific">Pongo abelii</name>
    <name type="common">Sumatran orangutan</name>
    <name type="synonym">Pongo pygmaeus abelii</name>
    <dbReference type="NCBI Taxonomy" id="9601"/>
    <lineage>
        <taxon>Eukaryota</taxon>
        <taxon>Metazoa</taxon>
        <taxon>Chordata</taxon>
        <taxon>Craniata</taxon>
        <taxon>Vertebrata</taxon>
        <taxon>Euteleostomi</taxon>
        <taxon>Mammalia</taxon>
        <taxon>Eutheria</taxon>
        <taxon>Euarchontoglires</taxon>
        <taxon>Primates</taxon>
        <taxon>Haplorrhini</taxon>
        <taxon>Catarrhini</taxon>
        <taxon>Hominidae</taxon>
        <taxon>Pongo</taxon>
    </lineage>
</organism>
<reference evidence="1" key="1">
    <citation type="submission" date="2017-12" db="EMBL/GenBank/DDBJ databases">
        <title>High-resolution comparative analysis of great ape genomes.</title>
        <authorList>
            <person name="Pollen A."/>
            <person name="Hastie A."/>
            <person name="Hormozdiari F."/>
            <person name="Dougherty M."/>
            <person name="Liu R."/>
            <person name="Chaisson M."/>
            <person name="Hoppe E."/>
            <person name="Hill C."/>
            <person name="Pang A."/>
            <person name="Hillier L."/>
            <person name="Baker C."/>
            <person name="Armstrong J."/>
            <person name="Shendure J."/>
            <person name="Paten B."/>
            <person name="Wilson R."/>
            <person name="Chao H."/>
            <person name="Schneider V."/>
            <person name="Ventura M."/>
            <person name="Kronenberg Z."/>
            <person name="Murali S."/>
            <person name="Gordon D."/>
            <person name="Cantsilieris S."/>
            <person name="Munson K."/>
            <person name="Nelson B."/>
            <person name="Raja A."/>
            <person name="Underwood J."/>
            <person name="Diekhans M."/>
            <person name="Fiddes I."/>
            <person name="Haussler D."/>
            <person name="Eichler E."/>
        </authorList>
    </citation>
    <scope>NUCLEOTIDE SEQUENCE [LARGE SCALE GENOMIC DNA]</scope>
    <source>
        <strain evidence="1">Susie</strain>
    </source>
</reference>
<feature type="non-terminal residue" evidence="1">
    <location>
        <position position="56"/>
    </location>
</feature>
<dbReference type="EMBL" id="NDHI03003584">
    <property type="protein sequence ID" value="PNJ18698.1"/>
    <property type="molecule type" value="Genomic_DNA"/>
</dbReference>
<proteinExistence type="predicted"/>
<dbReference type="AlphaFoldDB" id="A0A2J8SD74"/>
<comment type="caution">
    <text evidence="1">The sequence shown here is derived from an EMBL/GenBank/DDBJ whole genome shotgun (WGS) entry which is preliminary data.</text>
</comment>
<accession>A0A2J8SD74</accession>
<sequence length="56" mass="6233">MAADQRPKADTLALRQRLIRHAALRSPRGTGQPPFLRIQETDVATCRNEQGGHRGL</sequence>
<name>A0A2J8SD74_PONAB</name>